<gene>
    <name evidence="5" type="ORF">AB6A68_04550</name>
</gene>
<comment type="similarity">
    <text evidence="2">Belongs to the glycosyltransferase 2 family.</text>
</comment>
<evidence type="ECO:0000256" key="2">
    <source>
        <dbReference type="ARBA" id="ARBA00006739"/>
    </source>
</evidence>
<keyword evidence="4 5" id="KW-0808">Transferase</keyword>
<protein>
    <submittedName>
        <fullName evidence="5">Glycosyltransferase</fullName>
        <ecNumber evidence="5">2.4.-.-</ecNumber>
    </submittedName>
</protein>
<dbReference type="Pfam" id="PF13641">
    <property type="entry name" value="Glyco_tranf_2_3"/>
    <property type="match status" value="1"/>
</dbReference>
<dbReference type="Proteomes" id="UP001560267">
    <property type="component" value="Unassembled WGS sequence"/>
</dbReference>
<evidence type="ECO:0000313" key="5">
    <source>
        <dbReference type="EMBL" id="MEX6429105.1"/>
    </source>
</evidence>
<comment type="pathway">
    <text evidence="1">Cell wall biogenesis; cell wall polysaccharide biosynthesis.</text>
</comment>
<dbReference type="SUPFAM" id="SSF53448">
    <property type="entry name" value="Nucleotide-diphospho-sugar transferases"/>
    <property type="match status" value="1"/>
</dbReference>
<dbReference type="PANTHER" id="PTHR43179">
    <property type="entry name" value="RHAMNOSYLTRANSFERASE WBBL"/>
    <property type="match status" value="1"/>
</dbReference>
<comment type="caution">
    <text evidence="5">The sequence shown here is derived from an EMBL/GenBank/DDBJ whole genome shotgun (WGS) entry which is preliminary data.</text>
</comment>
<dbReference type="EMBL" id="JBFSHR010000010">
    <property type="protein sequence ID" value="MEX6429105.1"/>
    <property type="molecule type" value="Genomic_DNA"/>
</dbReference>
<dbReference type="PANTHER" id="PTHR43179:SF12">
    <property type="entry name" value="GALACTOFURANOSYLTRANSFERASE GLFT2"/>
    <property type="match status" value="1"/>
</dbReference>
<dbReference type="EC" id="2.4.-.-" evidence="5"/>
<name>A0ABV3Y0S3_9ACTN</name>
<evidence type="ECO:0000313" key="6">
    <source>
        <dbReference type="Proteomes" id="UP001560267"/>
    </source>
</evidence>
<dbReference type="RefSeq" id="WP_369084311.1">
    <property type="nucleotide sequence ID" value="NZ_JBFSHR010000010.1"/>
</dbReference>
<organism evidence="5 6">
    <name type="scientific">Ferrimicrobium acidiphilum</name>
    <dbReference type="NCBI Taxonomy" id="121039"/>
    <lineage>
        <taxon>Bacteria</taxon>
        <taxon>Bacillati</taxon>
        <taxon>Actinomycetota</taxon>
        <taxon>Acidimicrobiia</taxon>
        <taxon>Acidimicrobiales</taxon>
        <taxon>Acidimicrobiaceae</taxon>
        <taxon>Ferrimicrobium</taxon>
    </lineage>
</organism>
<keyword evidence="3 5" id="KW-0328">Glycosyltransferase</keyword>
<evidence type="ECO:0000256" key="3">
    <source>
        <dbReference type="ARBA" id="ARBA00022676"/>
    </source>
</evidence>
<dbReference type="Gene3D" id="3.90.550.10">
    <property type="entry name" value="Spore Coat Polysaccharide Biosynthesis Protein SpsA, Chain A"/>
    <property type="match status" value="1"/>
</dbReference>
<reference evidence="5 6" key="1">
    <citation type="submission" date="2024-07" db="EMBL/GenBank/DDBJ databases">
        <title>Draft Genome Sequence of Ferrimicrobium acidiphilum Strain YE2023, Isolated from a Pulp of Bioleach Reactor.</title>
        <authorList>
            <person name="Elkina Y.A."/>
            <person name="Bulaeva A.G."/>
            <person name="Beletsky A.V."/>
            <person name="Mardanov A.V."/>
        </authorList>
    </citation>
    <scope>NUCLEOTIDE SEQUENCE [LARGE SCALE GENOMIC DNA]</scope>
    <source>
        <strain evidence="5 6">YE2023</strain>
    </source>
</reference>
<keyword evidence="6" id="KW-1185">Reference proteome</keyword>
<dbReference type="GO" id="GO:0016757">
    <property type="term" value="F:glycosyltransferase activity"/>
    <property type="evidence" value="ECO:0007669"/>
    <property type="project" value="UniProtKB-KW"/>
</dbReference>
<dbReference type="InterPro" id="IPR029044">
    <property type="entry name" value="Nucleotide-diphossugar_trans"/>
</dbReference>
<sequence length="283" mass="31067">MNNDIAAVVVVYRSGPVKPLVEQLAIQGITSVVVVDNGSPHAYRHEWTTGPCRVRELAFGTNLGYGAAINRVLPELEERMVLVSNPDVMPHAGAVRALAYIMMTSDRVGAVGPKVLDVAGERYPSFRRFPSLWESMWHGAIGWIAPASFATRSYRMSDIDPESAVVVPWISGSCLLCSREALRAVGGFDTKYQLYMEDVDLCRRLWIKGYQIVYQPEAVVTHVGGVSSSQRRLRAVLAHHRSMATYAAAEQSSSIILILVELGIALRCGLSLVRTILSGVIRN</sequence>
<proteinExistence type="inferred from homology"/>
<evidence type="ECO:0000256" key="4">
    <source>
        <dbReference type="ARBA" id="ARBA00022679"/>
    </source>
</evidence>
<accession>A0ABV3Y0S3</accession>
<evidence type="ECO:0000256" key="1">
    <source>
        <dbReference type="ARBA" id="ARBA00004776"/>
    </source>
</evidence>